<dbReference type="InterPro" id="IPR015943">
    <property type="entry name" value="WD40/YVTN_repeat-like_dom_sf"/>
</dbReference>
<dbReference type="CDD" id="cd16917">
    <property type="entry name" value="HATPase_UhpB-NarQ-NarX-like"/>
    <property type="match status" value="1"/>
</dbReference>
<dbReference type="InterPro" id="IPR013783">
    <property type="entry name" value="Ig-like_fold"/>
</dbReference>
<dbReference type="Gene3D" id="1.20.5.1930">
    <property type="match status" value="1"/>
</dbReference>
<organism evidence="6 7">
    <name type="scientific">Archangium minus</name>
    <dbReference type="NCBI Taxonomy" id="83450"/>
    <lineage>
        <taxon>Bacteria</taxon>
        <taxon>Pseudomonadati</taxon>
        <taxon>Myxococcota</taxon>
        <taxon>Myxococcia</taxon>
        <taxon>Myxococcales</taxon>
        <taxon>Cystobacterineae</taxon>
        <taxon>Archangiaceae</taxon>
        <taxon>Archangium</taxon>
    </lineage>
</organism>
<dbReference type="PANTHER" id="PTHR24421:SF62">
    <property type="entry name" value="SENSORY TRANSDUCTION HISTIDINE KINASE"/>
    <property type="match status" value="1"/>
</dbReference>
<evidence type="ECO:0000256" key="4">
    <source>
        <dbReference type="SAM" id="Phobius"/>
    </source>
</evidence>
<keyword evidence="4" id="KW-0472">Membrane</keyword>
<dbReference type="Gene3D" id="2.60.40.10">
    <property type="entry name" value="Immunoglobulins"/>
    <property type="match status" value="1"/>
</dbReference>
<name>A0ABY9WYU3_9BACT</name>
<evidence type="ECO:0000259" key="5">
    <source>
        <dbReference type="SMART" id="SM00387"/>
    </source>
</evidence>
<dbReference type="InterPro" id="IPR003594">
    <property type="entry name" value="HATPase_dom"/>
</dbReference>
<dbReference type="RefSeq" id="WP_395805608.1">
    <property type="nucleotide sequence ID" value="NZ_CP043494.1"/>
</dbReference>
<dbReference type="Gene3D" id="3.30.565.10">
    <property type="entry name" value="Histidine kinase-like ATPase, C-terminal domain"/>
    <property type="match status" value="1"/>
</dbReference>
<evidence type="ECO:0000256" key="2">
    <source>
        <dbReference type="ARBA" id="ARBA00022777"/>
    </source>
</evidence>
<dbReference type="EMBL" id="CP043494">
    <property type="protein sequence ID" value="WNG48284.1"/>
    <property type="molecule type" value="Genomic_DNA"/>
</dbReference>
<dbReference type="InterPro" id="IPR050482">
    <property type="entry name" value="Sensor_HK_TwoCompSys"/>
</dbReference>
<dbReference type="SUPFAM" id="SSF63829">
    <property type="entry name" value="Calcium-dependent phosphotriesterase"/>
    <property type="match status" value="2"/>
</dbReference>
<proteinExistence type="predicted"/>
<reference evidence="6 7" key="1">
    <citation type="submission" date="2019-08" db="EMBL/GenBank/DDBJ databases">
        <title>Archangium and Cystobacter genomes.</title>
        <authorList>
            <person name="Chen I.-C.K."/>
            <person name="Wielgoss S."/>
        </authorList>
    </citation>
    <scope>NUCLEOTIDE SEQUENCE [LARGE SCALE GENOMIC DNA]</scope>
    <source>
        <strain evidence="6 7">Cbm 6</strain>
    </source>
</reference>
<accession>A0ABY9WYU3</accession>
<dbReference type="Proteomes" id="UP001611383">
    <property type="component" value="Chromosome"/>
</dbReference>
<dbReference type="Gene3D" id="2.130.10.10">
    <property type="entry name" value="YVTN repeat-like/Quinoprotein amine dehydrogenase"/>
    <property type="match status" value="2"/>
</dbReference>
<keyword evidence="3" id="KW-0902">Two-component regulatory system</keyword>
<keyword evidence="4" id="KW-1133">Transmembrane helix</keyword>
<feature type="transmembrane region" description="Helical" evidence="4">
    <location>
        <begin position="763"/>
        <end position="783"/>
    </location>
</feature>
<evidence type="ECO:0000256" key="3">
    <source>
        <dbReference type="ARBA" id="ARBA00023012"/>
    </source>
</evidence>
<evidence type="ECO:0000313" key="7">
    <source>
        <dbReference type="Proteomes" id="UP001611383"/>
    </source>
</evidence>
<sequence length="1025" mass="114539">MMDAKSHRWERLLRRWALPWFCLFLLYGAVATAHTNGRDRSIGQFYHSRWTIKDGAPGQISALAQTRDGFIWLSAAATLYSFDGVRFERFDPPSGDPFTTIQTLEASPEGGLWIGFQHGGAAYLKDGQVTRYGEAEGLSSLQLQSFAIDAQGGVWAGGRQAGLYRLQDGRWHRVGDDWSFSRTRATALFVDRDGTLWVSTGDTLVFLPKGARAFRETGTRVQWVGRIAQAPDGAIWITELDGFVRPVVRANGEPLSTSTRIEVQSAGMVFDREGSLWLSTLGDGMRRVPHPERMGDQPIGRIDPAAELFTEKEGLSADYAWPLIQDREGTIWVGTSGGLDSFRHSSLVLAEFPRGSHDFALAAGDNGAIWAGSTNRPLMRLHDKQVELTELGDAVRSAYRDPEGTVWLGTSTGIWRIENNRPVRVATVPTQTTFPQVQAMTKDATGALWVAMASDDGVLRWKDGVWTRMGEQLGMSAESRIYSATTDARGRVWLGDRDNAIIMVDNGRVHRYGAADGLNLGLVTTLRAGRRLWAGGQFGLVHFDGQRFQPLTVASSEPLRGVAGILEMPDGALWIHAVPGIFHLSAEEVASAIADPSHRARCERFDFLDGLPARPTQLRPLPTAVQGTDGRLWFATSNGVVWIDPANIFRNPLPPPVRIRSMRVDGRLLAPGPSLTLPEQATNIEIDYTALSFAIPERVRFRYRLEGVDETWQEVGTRREAYYTHLEPGQYRFRVIAANNDSVWNETGATLEFTLPPAFFQTWWFRALCLAVILASLWGLFLLRLRQVRARMRGLLEERHRERERIARELHDTLLQGVQGVILRLQSVAERLPVADPVRKAMEDALDRADNVLVESRARVRELRAASERTGDLSQSFEKVGEEFRQEHSAGFHVVVEGQPTSLDPIVRDEVFRIGREALVNAFQHADAQRIEVALTYDYRELRLRVRDDGRGVDVEFLQAGGRPGHWGLRGMRERARKIGAQLDILCRSESGTEVELRVPAKAAYLGAPKRSWRNRLRHLVSGGR</sequence>
<dbReference type="SUPFAM" id="SSF55874">
    <property type="entry name" value="ATPase domain of HSP90 chaperone/DNA topoisomerase II/histidine kinase"/>
    <property type="match status" value="1"/>
</dbReference>
<evidence type="ECO:0000256" key="1">
    <source>
        <dbReference type="ARBA" id="ARBA00022679"/>
    </source>
</evidence>
<evidence type="ECO:0000313" key="6">
    <source>
        <dbReference type="EMBL" id="WNG48284.1"/>
    </source>
</evidence>
<gene>
    <name evidence="6" type="ORF">F0U60_32265</name>
</gene>
<dbReference type="SMART" id="SM00387">
    <property type="entry name" value="HATPase_c"/>
    <property type="match status" value="1"/>
</dbReference>
<feature type="domain" description="Histidine kinase/HSP90-like ATPase" evidence="5">
    <location>
        <begin position="906"/>
        <end position="1003"/>
    </location>
</feature>
<dbReference type="InterPro" id="IPR036890">
    <property type="entry name" value="HATPase_C_sf"/>
</dbReference>
<dbReference type="InterPro" id="IPR011123">
    <property type="entry name" value="Y_Y_Y"/>
</dbReference>
<dbReference type="Pfam" id="PF07495">
    <property type="entry name" value="Y_Y_Y"/>
    <property type="match status" value="1"/>
</dbReference>
<protein>
    <submittedName>
        <fullName evidence="6">ATPase</fullName>
    </submittedName>
</protein>
<dbReference type="Pfam" id="PF07730">
    <property type="entry name" value="HisKA_3"/>
    <property type="match status" value="1"/>
</dbReference>
<keyword evidence="4" id="KW-0812">Transmembrane</keyword>
<dbReference type="InterPro" id="IPR011712">
    <property type="entry name" value="Sig_transdc_His_kin_sub3_dim/P"/>
</dbReference>
<keyword evidence="2" id="KW-0418">Kinase</keyword>
<dbReference type="Pfam" id="PF02518">
    <property type="entry name" value="HATPase_c"/>
    <property type="match status" value="1"/>
</dbReference>
<dbReference type="PANTHER" id="PTHR24421">
    <property type="entry name" value="NITRATE/NITRITE SENSOR PROTEIN NARX-RELATED"/>
    <property type="match status" value="1"/>
</dbReference>
<keyword evidence="1" id="KW-0808">Transferase</keyword>
<keyword evidence="7" id="KW-1185">Reference proteome</keyword>